<evidence type="ECO:0000313" key="7">
    <source>
        <dbReference type="EMBL" id="GMR59324.1"/>
    </source>
</evidence>
<dbReference type="FunFam" id="3.40.50.300:FF:000395">
    <property type="entry name" value="Replication factor C subunit 1"/>
    <property type="match status" value="1"/>
</dbReference>
<keyword evidence="3" id="KW-0547">Nucleotide-binding</keyword>
<dbReference type="Proteomes" id="UP001328107">
    <property type="component" value="Unassembled WGS sequence"/>
</dbReference>
<proteinExistence type="inferred from homology"/>
<feature type="compositionally biased region" description="Basic residues" evidence="5">
    <location>
        <begin position="158"/>
        <end position="169"/>
    </location>
</feature>
<organism evidence="7 8">
    <name type="scientific">Pristionchus mayeri</name>
    <dbReference type="NCBI Taxonomy" id="1317129"/>
    <lineage>
        <taxon>Eukaryota</taxon>
        <taxon>Metazoa</taxon>
        <taxon>Ecdysozoa</taxon>
        <taxon>Nematoda</taxon>
        <taxon>Chromadorea</taxon>
        <taxon>Rhabditida</taxon>
        <taxon>Rhabditina</taxon>
        <taxon>Diplogasteromorpha</taxon>
        <taxon>Diplogasteroidea</taxon>
        <taxon>Neodiplogasteridae</taxon>
        <taxon>Pristionchus</taxon>
    </lineage>
</organism>
<dbReference type="InterPro" id="IPR008921">
    <property type="entry name" value="DNA_pol3_clamp-load_cplx_C"/>
</dbReference>
<dbReference type="AlphaFoldDB" id="A0AAN5IC88"/>
<feature type="domain" description="AAA+ ATPase" evidence="6">
    <location>
        <begin position="334"/>
        <end position="467"/>
    </location>
</feature>
<reference evidence="8" key="1">
    <citation type="submission" date="2022-10" db="EMBL/GenBank/DDBJ databases">
        <title>Genome assembly of Pristionchus species.</title>
        <authorList>
            <person name="Yoshida K."/>
            <person name="Sommer R.J."/>
        </authorList>
    </citation>
    <scope>NUCLEOTIDE SEQUENCE [LARGE SCALE GENOMIC DNA]</scope>
    <source>
        <strain evidence="8">RS5460</strain>
    </source>
</reference>
<dbReference type="InterPro" id="IPR027417">
    <property type="entry name" value="P-loop_NTPase"/>
</dbReference>
<evidence type="ECO:0000313" key="8">
    <source>
        <dbReference type="Proteomes" id="UP001328107"/>
    </source>
</evidence>
<feature type="compositionally biased region" description="Basic and acidic residues" evidence="5">
    <location>
        <begin position="11"/>
        <end position="23"/>
    </location>
</feature>
<keyword evidence="2" id="KW-0235">DNA replication</keyword>
<dbReference type="Pfam" id="PF00004">
    <property type="entry name" value="AAA"/>
    <property type="match status" value="1"/>
</dbReference>
<dbReference type="Gene3D" id="1.10.8.60">
    <property type="match status" value="1"/>
</dbReference>
<evidence type="ECO:0000256" key="1">
    <source>
        <dbReference type="ARBA" id="ARBA00006116"/>
    </source>
</evidence>
<feature type="compositionally biased region" description="Basic residues" evidence="5">
    <location>
        <begin position="185"/>
        <end position="194"/>
    </location>
</feature>
<protein>
    <recommendedName>
        <fullName evidence="6">AAA+ ATPase domain-containing protein</fullName>
    </recommendedName>
</protein>
<dbReference type="GO" id="GO:0005634">
    <property type="term" value="C:nucleus"/>
    <property type="evidence" value="ECO:0007669"/>
    <property type="project" value="UniProtKB-SubCell"/>
</dbReference>
<dbReference type="Gene3D" id="1.20.272.10">
    <property type="match status" value="1"/>
</dbReference>
<dbReference type="EMBL" id="BTRK01000006">
    <property type="protein sequence ID" value="GMR59324.1"/>
    <property type="molecule type" value="Genomic_DNA"/>
</dbReference>
<feature type="compositionally biased region" description="Acidic residues" evidence="5">
    <location>
        <begin position="1"/>
        <end position="10"/>
    </location>
</feature>
<dbReference type="GO" id="GO:0005524">
    <property type="term" value="F:ATP binding"/>
    <property type="evidence" value="ECO:0007669"/>
    <property type="project" value="UniProtKB-KW"/>
</dbReference>
<dbReference type="GO" id="GO:0003689">
    <property type="term" value="F:DNA clamp loader activity"/>
    <property type="evidence" value="ECO:0007669"/>
    <property type="project" value="InterPro"/>
</dbReference>
<dbReference type="InterPro" id="IPR047854">
    <property type="entry name" value="RFC_lid"/>
</dbReference>
<evidence type="ECO:0000259" key="6">
    <source>
        <dbReference type="SMART" id="SM00382"/>
    </source>
</evidence>
<evidence type="ECO:0000256" key="2">
    <source>
        <dbReference type="ARBA" id="ARBA00022705"/>
    </source>
</evidence>
<dbReference type="CDD" id="cd00009">
    <property type="entry name" value="AAA"/>
    <property type="match status" value="1"/>
</dbReference>
<evidence type="ECO:0000256" key="4">
    <source>
        <dbReference type="ARBA" id="ARBA00022840"/>
    </source>
</evidence>
<dbReference type="SUPFAM" id="SSF52540">
    <property type="entry name" value="P-loop containing nucleoside triphosphate hydrolases"/>
    <property type="match status" value="1"/>
</dbReference>
<keyword evidence="8" id="KW-1185">Reference proteome</keyword>
<dbReference type="PANTHER" id="PTHR23389:SF6">
    <property type="entry name" value="REPLICATION FACTOR C SUBUNIT 1"/>
    <property type="match status" value="1"/>
</dbReference>
<keyword evidence="4" id="KW-0067">ATP-binding</keyword>
<dbReference type="InterPro" id="IPR013725">
    <property type="entry name" value="DNA_replication_fac_RFC1_C"/>
</dbReference>
<feature type="region of interest" description="Disordered" evidence="5">
    <location>
        <begin position="84"/>
        <end position="251"/>
    </location>
</feature>
<sequence length="828" mass="92459">MMLSDSDDEIPDAKKKAQTRDKIVTPQKPLTKKRSKVMTSESPSPVKQKSRKGNFSAALEENDDEVMNVEEIDSDDEFVEKKISKKKELPKGQKKLTFASHDKKMEPVPSKIRVEKAVDPSDFFGGPAKSTVVKQKEKVREEKSVLSLKNRRVESPKKTKAIAPKKKVSHERGEFSEDSSDASPKKKSPAKTKNKQREKDEFSEDSFDESPEKHVQRPKKEKKSDAPFPSPKKTMSDPPKKTTPNVPIPLKNVSKSQPIVEEKDAKMEEKEVFVPWVDKYKPKSLQQLVGQHGDKSPMRKLMAWLKGWKTWHLGEGAKIKRSKPPPGVQTDGSPFKAILLSGPPGIGKTSCAHLACELAGFKVVEMNASDVRNKKSLEAHIAQLTGSHQLEEYFGRSSAETHDNSVVHHVLIMDEVDGMSGTDDRGGLKELVDIISDSKIPIICICNDRGLQKMQTLANHTYDVRFPKPRAEMLLSRVMTICHQEKLKMSKEEAMELIELSGHDVRQTIYNLQLKAVGGTGKTQQKDCAINTFEAARRLLGQSATLSDRQQMFFVDYSIMPLFVQDNYPRMKGNERSKDGRCELGCLRKAADLLAWGDTVEKTIRSSGAWKMLPVQSMLSAALPTLAMDGQIHSMINFPLWLGKNSNAGKRQRMLRQIEYHANLKISATPASLVTDYLPVMREKLTRPLIDKKNEGVPEVVETMNAYSLLKDDMDAIAELAQWPGDKKDPFTLIPSTVKAALTRTLNKTARSLPYQVEDVAKGRRKNANVGDDVQMDEFGNFVEKKNEDEGLLEDDEEEEEEKKEKSASQKGTQGRGGGGGGGRGEGG</sequence>
<feature type="region of interest" description="Disordered" evidence="5">
    <location>
        <begin position="1"/>
        <end position="68"/>
    </location>
</feature>
<dbReference type="Pfam" id="PF08519">
    <property type="entry name" value="RFC1"/>
    <property type="match status" value="1"/>
</dbReference>
<evidence type="ECO:0000256" key="3">
    <source>
        <dbReference type="ARBA" id="ARBA00022741"/>
    </source>
</evidence>
<evidence type="ECO:0000256" key="5">
    <source>
        <dbReference type="SAM" id="MobiDB-lite"/>
    </source>
</evidence>
<dbReference type="PANTHER" id="PTHR23389">
    <property type="entry name" value="CHROMOSOME TRANSMISSION FIDELITY FACTOR 18"/>
    <property type="match status" value="1"/>
</dbReference>
<gene>
    <name evidence="7" type="ORF">PMAYCL1PPCAC_29519</name>
</gene>
<dbReference type="GO" id="GO:0006260">
    <property type="term" value="P:DNA replication"/>
    <property type="evidence" value="ECO:0007669"/>
    <property type="project" value="UniProtKB-KW"/>
</dbReference>
<accession>A0AAN5IC88</accession>
<dbReference type="Pfam" id="PF25361">
    <property type="entry name" value="AAA_lid_RFC1"/>
    <property type="match status" value="1"/>
</dbReference>
<feature type="compositionally biased region" description="Gly residues" evidence="5">
    <location>
        <begin position="814"/>
        <end position="828"/>
    </location>
</feature>
<dbReference type="Gene3D" id="3.40.50.300">
    <property type="entry name" value="P-loop containing nucleotide triphosphate hydrolases"/>
    <property type="match status" value="1"/>
</dbReference>
<comment type="similarity">
    <text evidence="1">Belongs to the activator 1 large subunit family.</text>
</comment>
<dbReference type="SMART" id="SM00382">
    <property type="entry name" value="AAA"/>
    <property type="match status" value="1"/>
</dbReference>
<feature type="compositionally biased region" description="Polar residues" evidence="5">
    <location>
        <begin position="37"/>
        <end position="47"/>
    </location>
</feature>
<dbReference type="GO" id="GO:0016887">
    <property type="term" value="F:ATP hydrolysis activity"/>
    <property type="evidence" value="ECO:0007669"/>
    <property type="project" value="InterPro"/>
</dbReference>
<dbReference type="SUPFAM" id="SSF48019">
    <property type="entry name" value="post-AAA+ oligomerization domain-like"/>
    <property type="match status" value="1"/>
</dbReference>
<comment type="caution">
    <text evidence="7">The sequence shown here is derived from an EMBL/GenBank/DDBJ whole genome shotgun (WGS) entry which is preliminary data.</text>
</comment>
<name>A0AAN5IC88_9BILA</name>
<dbReference type="CDD" id="cd18140">
    <property type="entry name" value="HLD_clamp_RFC"/>
    <property type="match status" value="1"/>
</dbReference>
<dbReference type="InterPro" id="IPR003959">
    <property type="entry name" value="ATPase_AAA_core"/>
</dbReference>
<feature type="compositionally biased region" description="Basic and acidic residues" evidence="5">
    <location>
        <begin position="100"/>
        <end position="119"/>
    </location>
</feature>
<dbReference type="GO" id="GO:0003677">
    <property type="term" value="F:DNA binding"/>
    <property type="evidence" value="ECO:0007669"/>
    <property type="project" value="InterPro"/>
</dbReference>
<feature type="region of interest" description="Disordered" evidence="5">
    <location>
        <begin position="764"/>
        <end position="828"/>
    </location>
</feature>
<feature type="compositionally biased region" description="Acidic residues" evidence="5">
    <location>
        <begin position="790"/>
        <end position="802"/>
    </location>
</feature>
<dbReference type="GO" id="GO:0005663">
    <property type="term" value="C:DNA replication factor C complex"/>
    <property type="evidence" value="ECO:0007669"/>
    <property type="project" value="InterPro"/>
</dbReference>
<dbReference type="GO" id="GO:0006281">
    <property type="term" value="P:DNA repair"/>
    <property type="evidence" value="ECO:0007669"/>
    <property type="project" value="InterPro"/>
</dbReference>
<feature type="compositionally biased region" description="Basic and acidic residues" evidence="5">
    <location>
        <begin position="134"/>
        <end position="144"/>
    </location>
</feature>
<feature type="non-terminal residue" evidence="7">
    <location>
        <position position="828"/>
    </location>
</feature>
<dbReference type="InterPro" id="IPR003593">
    <property type="entry name" value="AAA+_ATPase"/>
</dbReference>